<evidence type="ECO:0000313" key="3">
    <source>
        <dbReference type="Proteomes" id="UP000765160"/>
    </source>
</evidence>
<sequence length="83" mass="9371">MQAKRPWTHARMRADLARAVRIPPDELEDGDNLIDLGLDSMRAMTLLTRWAEDGLQLELAAVAEKTTLGAWWSLAERALQRDA</sequence>
<dbReference type="PROSITE" id="PS50075">
    <property type="entry name" value="CARRIER"/>
    <property type="match status" value="1"/>
</dbReference>
<accession>A0ABX1ES91</accession>
<comment type="caution">
    <text evidence="2">The sequence shown here is derived from an EMBL/GenBank/DDBJ whole genome shotgun (WGS) entry which is preliminary data.</text>
</comment>
<dbReference type="Gene3D" id="1.10.1200.10">
    <property type="entry name" value="ACP-like"/>
    <property type="match status" value="1"/>
</dbReference>
<protein>
    <submittedName>
        <fullName evidence="2">Phosphopantetheine-binding protein</fullName>
    </submittedName>
</protein>
<proteinExistence type="predicted"/>
<dbReference type="Pfam" id="PF00550">
    <property type="entry name" value="PP-binding"/>
    <property type="match status" value="1"/>
</dbReference>
<dbReference type="SUPFAM" id="SSF47336">
    <property type="entry name" value="ACP-like"/>
    <property type="match status" value="1"/>
</dbReference>
<name>A0ABX1ES91_9PROT</name>
<gene>
    <name evidence="2" type="ORF">HB662_00125</name>
</gene>
<dbReference type="Proteomes" id="UP000765160">
    <property type="component" value="Unassembled WGS sequence"/>
</dbReference>
<dbReference type="RefSeq" id="WP_168047503.1">
    <property type="nucleotide sequence ID" value="NZ_JAATJR010000001.1"/>
</dbReference>
<keyword evidence="3" id="KW-1185">Reference proteome</keyword>
<feature type="domain" description="Carrier" evidence="1">
    <location>
        <begin position="6"/>
        <end position="79"/>
    </location>
</feature>
<dbReference type="InterPro" id="IPR036736">
    <property type="entry name" value="ACP-like_sf"/>
</dbReference>
<dbReference type="InterPro" id="IPR009081">
    <property type="entry name" value="PP-bd_ACP"/>
</dbReference>
<organism evidence="2 3">
    <name type="scientific">Falsiroseomonas frigidaquae</name>
    <dbReference type="NCBI Taxonomy" id="487318"/>
    <lineage>
        <taxon>Bacteria</taxon>
        <taxon>Pseudomonadati</taxon>
        <taxon>Pseudomonadota</taxon>
        <taxon>Alphaproteobacteria</taxon>
        <taxon>Acetobacterales</taxon>
        <taxon>Roseomonadaceae</taxon>
        <taxon>Falsiroseomonas</taxon>
    </lineage>
</organism>
<reference evidence="2 3" key="1">
    <citation type="submission" date="2020-03" db="EMBL/GenBank/DDBJ databases">
        <title>Roseomonas selenitidurans sp. nov. isolated from soil.</title>
        <authorList>
            <person name="Liu H."/>
        </authorList>
    </citation>
    <scope>NUCLEOTIDE SEQUENCE [LARGE SCALE GENOMIC DNA]</scope>
    <source>
        <strain evidence="2 3">JCM 15073</strain>
    </source>
</reference>
<dbReference type="EMBL" id="JAAVTX010000001">
    <property type="protein sequence ID" value="NKE43163.1"/>
    <property type="molecule type" value="Genomic_DNA"/>
</dbReference>
<evidence type="ECO:0000313" key="2">
    <source>
        <dbReference type="EMBL" id="NKE43163.1"/>
    </source>
</evidence>
<evidence type="ECO:0000259" key="1">
    <source>
        <dbReference type="PROSITE" id="PS50075"/>
    </source>
</evidence>